<organism evidence="1 4">
    <name type="scientific">Paraburkholderia caledonica</name>
    <dbReference type="NCBI Taxonomy" id="134536"/>
    <lineage>
        <taxon>Bacteria</taxon>
        <taxon>Pseudomonadati</taxon>
        <taxon>Pseudomonadota</taxon>
        <taxon>Betaproteobacteria</taxon>
        <taxon>Burkholderiales</taxon>
        <taxon>Burkholderiaceae</taxon>
        <taxon>Paraburkholderia</taxon>
    </lineage>
</organism>
<gene>
    <name evidence="2" type="ORF">J2776_006269</name>
    <name evidence="1" type="ORF">J2793_006100</name>
</gene>
<sequence>MPTLIAEVLIMYLLTRLFLFLTKSPEQLAKERADAFLAEATDLYDLEFRMRKLDRDANFRQPSWMSQH</sequence>
<name>A0AB73IKZ8_9BURK</name>
<dbReference type="Proteomes" id="UP001185254">
    <property type="component" value="Unassembled WGS sequence"/>
</dbReference>
<comment type="caution">
    <text evidence="1">The sequence shown here is derived from an EMBL/GenBank/DDBJ whole genome shotgun (WGS) entry which is preliminary data.</text>
</comment>
<keyword evidence="3" id="KW-1185">Reference proteome</keyword>
<protein>
    <recommendedName>
        <fullName evidence="5">DUF3563 domain-containing protein</fullName>
    </recommendedName>
</protein>
<evidence type="ECO:0000313" key="3">
    <source>
        <dbReference type="Proteomes" id="UP001185254"/>
    </source>
</evidence>
<dbReference type="EMBL" id="JAURTK010000011">
    <property type="protein sequence ID" value="MDP9650626.1"/>
    <property type="molecule type" value="Genomic_DNA"/>
</dbReference>
<dbReference type="InterPro" id="IPR021946">
    <property type="entry name" value="DUF3563"/>
</dbReference>
<evidence type="ECO:0000313" key="2">
    <source>
        <dbReference type="EMBL" id="MDR6379544.1"/>
    </source>
</evidence>
<proteinExistence type="predicted"/>
<dbReference type="EMBL" id="JAVDQN010000009">
    <property type="protein sequence ID" value="MDR6379544.1"/>
    <property type="molecule type" value="Genomic_DNA"/>
</dbReference>
<evidence type="ECO:0008006" key="5">
    <source>
        <dbReference type="Google" id="ProtNLM"/>
    </source>
</evidence>
<dbReference type="AlphaFoldDB" id="A0AB73IKZ8"/>
<reference evidence="1 3" key="1">
    <citation type="submission" date="2023-07" db="EMBL/GenBank/DDBJ databases">
        <title>Sorghum-associated microbial communities from plants grown in Nebraska, USA.</title>
        <authorList>
            <person name="Schachtman D."/>
        </authorList>
    </citation>
    <scope>NUCLEOTIDE SEQUENCE</scope>
    <source>
        <strain evidence="2 3">DS1039</strain>
        <strain evidence="1">DS1061</strain>
    </source>
</reference>
<dbReference type="Pfam" id="PF12086">
    <property type="entry name" value="DUF3563"/>
    <property type="match status" value="1"/>
</dbReference>
<dbReference type="Proteomes" id="UP001229486">
    <property type="component" value="Unassembled WGS sequence"/>
</dbReference>
<evidence type="ECO:0000313" key="4">
    <source>
        <dbReference type="Proteomes" id="UP001229486"/>
    </source>
</evidence>
<accession>A0AB73IKZ8</accession>
<evidence type="ECO:0000313" key="1">
    <source>
        <dbReference type="EMBL" id="MDP9650626.1"/>
    </source>
</evidence>